<sequence length="58" mass="6754">MSYKLKREEKRSPKNEEAMLLKLEIEEQHQFATTLLSEAPISPALLSAIKRRKELSKN</sequence>
<evidence type="ECO:0000313" key="4">
    <source>
        <dbReference type="Proteomes" id="UP001165145"/>
    </source>
</evidence>
<evidence type="ECO:0000313" key="3">
    <source>
        <dbReference type="Proteomes" id="UP001058167"/>
    </source>
</evidence>
<dbReference type="EMBL" id="BRLF01000014">
    <property type="protein sequence ID" value="GKX49316.1"/>
    <property type="molecule type" value="Genomic_DNA"/>
</dbReference>
<reference evidence="1" key="1">
    <citation type="submission" date="2022-06" db="EMBL/GenBank/DDBJ databases">
        <title>Draft genome sequences of Pectobacterium carotovorum subsp. carotovorum str. NBRC12380.</title>
        <authorList>
            <person name="Wakabayashi Y."/>
            <person name="Kojima K."/>
        </authorList>
    </citation>
    <scope>NUCLEOTIDE SEQUENCE</scope>
    <source>
        <strain evidence="1">NBRC 12380</strain>
    </source>
</reference>
<evidence type="ECO:0000313" key="2">
    <source>
        <dbReference type="EMBL" id="GLV71631.1"/>
    </source>
</evidence>
<organism evidence="2 4">
    <name type="scientific">Pectobacterium carotovorum subsp. carotovorum</name>
    <name type="common">Erwinia carotovora subsp. carotovora</name>
    <dbReference type="NCBI Taxonomy" id="555"/>
    <lineage>
        <taxon>Bacteria</taxon>
        <taxon>Pseudomonadati</taxon>
        <taxon>Pseudomonadota</taxon>
        <taxon>Gammaproteobacteria</taxon>
        <taxon>Enterobacterales</taxon>
        <taxon>Pectobacteriaceae</taxon>
        <taxon>Pectobacterium</taxon>
    </lineage>
</organism>
<dbReference type="EMBL" id="BSRL01000013">
    <property type="protein sequence ID" value="GLV71631.1"/>
    <property type="molecule type" value="Genomic_DNA"/>
</dbReference>
<reference evidence="2" key="2">
    <citation type="submission" date="2023-02" db="EMBL/GenBank/DDBJ databases">
        <title>Pectobacterium carotovorum subsp. carotovorum NBRC 12380.</title>
        <authorList>
            <person name="Ichikawa N."/>
            <person name="Sato H."/>
            <person name="Tonouchi N."/>
        </authorList>
    </citation>
    <scope>NUCLEOTIDE SEQUENCE</scope>
    <source>
        <strain evidence="2">NBRC 12380</strain>
    </source>
</reference>
<protein>
    <recommendedName>
        <fullName evidence="5">DUF1778 domain-containing protein</fullName>
    </recommendedName>
</protein>
<gene>
    <name evidence="2" type="ORF">Pcaca03_40750</name>
    <name evidence="1" type="ORF">SOASR016_40680</name>
</gene>
<evidence type="ECO:0000313" key="1">
    <source>
        <dbReference type="EMBL" id="GKX49316.1"/>
    </source>
</evidence>
<dbReference type="RefSeq" id="WP_161508843.1">
    <property type="nucleotide sequence ID" value="NZ_BRLF01000014.1"/>
</dbReference>
<proteinExistence type="predicted"/>
<accession>A0AAI9PG47</accession>
<dbReference type="Proteomes" id="UP001058167">
    <property type="component" value="Unassembled WGS sequence"/>
</dbReference>
<evidence type="ECO:0008006" key="5">
    <source>
        <dbReference type="Google" id="ProtNLM"/>
    </source>
</evidence>
<name>A0AAI9PG47_PECCC</name>
<keyword evidence="3" id="KW-1185">Reference proteome</keyword>
<dbReference type="AlphaFoldDB" id="A0AAI9PG47"/>
<comment type="caution">
    <text evidence="2">The sequence shown here is derived from an EMBL/GenBank/DDBJ whole genome shotgun (WGS) entry which is preliminary data.</text>
</comment>
<dbReference type="Proteomes" id="UP001165145">
    <property type="component" value="Unassembled WGS sequence"/>
</dbReference>